<dbReference type="PROSITE" id="PS50110">
    <property type="entry name" value="RESPONSE_REGULATORY"/>
    <property type="match status" value="1"/>
</dbReference>
<evidence type="ECO:0000256" key="1">
    <source>
        <dbReference type="PROSITE-ProRule" id="PRU00169"/>
    </source>
</evidence>
<feature type="domain" description="Response regulatory" evidence="2">
    <location>
        <begin position="10"/>
        <end position="121"/>
    </location>
</feature>
<dbReference type="AlphaFoldDB" id="A0A291MY78"/>
<reference evidence="3 4" key="1">
    <citation type="submission" date="2017-10" db="EMBL/GenBank/DDBJ databases">
        <title>Sphingobium yanoikuyae S72.</title>
        <authorList>
            <person name="Sanchez E."/>
            <person name="Bustos P."/>
            <person name="Mendoza P."/>
            <person name="Guo X."/>
            <person name="Mendoza A."/>
        </authorList>
    </citation>
    <scope>NUCLEOTIDE SEQUENCE [LARGE SCALE GENOMIC DNA]</scope>
    <source>
        <strain evidence="3 4">S72</strain>
    </source>
</reference>
<accession>A0A291MY78</accession>
<feature type="modified residue" description="4-aspartylphosphate" evidence="1">
    <location>
        <position position="61"/>
    </location>
</feature>
<sequence length="128" mass="13469">MADGILAGRAILVVEDEYMIAVDLKNELVGCGATVIGPAPSLGKAIELIESNPVIDAAILDVNLKGEKVFLAADLLTLRGIPFLLATGYDKSAIPARYDGVIRCEKPIGSDKMTQVVADKLLGRSSES</sequence>
<evidence type="ECO:0000259" key="2">
    <source>
        <dbReference type="PROSITE" id="PS50110"/>
    </source>
</evidence>
<dbReference type="GO" id="GO:0000160">
    <property type="term" value="P:phosphorelay signal transduction system"/>
    <property type="evidence" value="ECO:0007669"/>
    <property type="project" value="InterPro"/>
</dbReference>
<dbReference type="RefSeq" id="WP_097383110.1">
    <property type="nucleotide sequence ID" value="NZ_CP023741.1"/>
</dbReference>
<dbReference type="GeneID" id="57776652"/>
<evidence type="ECO:0000313" key="3">
    <source>
        <dbReference type="EMBL" id="ATI79858.1"/>
    </source>
</evidence>
<dbReference type="EMBL" id="CP023741">
    <property type="protein sequence ID" value="ATI79858.1"/>
    <property type="molecule type" value="Genomic_DNA"/>
</dbReference>
<dbReference type="Gene3D" id="3.40.50.2300">
    <property type="match status" value="1"/>
</dbReference>
<dbReference type="Proteomes" id="UP000219422">
    <property type="component" value="Chromosome"/>
</dbReference>
<dbReference type="InterPro" id="IPR001789">
    <property type="entry name" value="Sig_transdc_resp-reg_receiver"/>
</dbReference>
<gene>
    <name evidence="3" type="ORF">A6768_07355</name>
</gene>
<organism evidence="3 4">
    <name type="scientific">Sphingobium yanoikuyae</name>
    <name type="common">Sphingomonas yanoikuyae</name>
    <dbReference type="NCBI Taxonomy" id="13690"/>
    <lineage>
        <taxon>Bacteria</taxon>
        <taxon>Pseudomonadati</taxon>
        <taxon>Pseudomonadota</taxon>
        <taxon>Alphaproteobacteria</taxon>
        <taxon>Sphingomonadales</taxon>
        <taxon>Sphingomonadaceae</taxon>
        <taxon>Sphingobium</taxon>
    </lineage>
</organism>
<protein>
    <submittedName>
        <fullName evidence="3">Response regulator</fullName>
    </submittedName>
</protein>
<proteinExistence type="predicted"/>
<dbReference type="KEGG" id="sya:A6768_07355"/>
<keyword evidence="1" id="KW-0597">Phosphoprotein</keyword>
<dbReference type="SUPFAM" id="SSF52172">
    <property type="entry name" value="CheY-like"/>
    <property type="match status" value="1"/>
</dbReference>
<name>A0A291MY78_SPHYA</name>
<dbReference type="InterPro" id="IPR011006">
    <property type="entry name" value="CheY-like_superfamily"/>
</dbReference>
<evidence type="ECO:0000313" key="4">
    <source>
        <dbReference type="Proteomes" id="UP000219422"/>
    </source>
</evidence>